<keyword evidence="13" id="KW-1185">Reference proteome</keyword>
<gene>
    <name evidence="10 12" type="primary">cysS</name>
    <name evidence="12" type="ordered locus">MARTH_orf132</name>
</gene>
<protein>
    <recommendedName>
        <fullName evidence="10">Cysteine--tRNA ligase</fullName>
        <ecNumber evidence="10">6.1.1.16</ecNumber>
    </recommendedName>
    <alternativeName>
        <fullName evidence="10">Cysteinyl-tRNA synthetase</fullName>
        <shortName evidence="10">CysRS</shortName>
    </alternativeName>
</protein>
<evidence type="ECO:0000256" key="7">
    <source>
        <dbReference type="ARBA" id="ARBA00022917"/>
    </source>
</evidence>
<dbReference type="PANTHER" id="PTHR10890">
    <property type="entry name" value="CYSTEINYL-TRNA SYNTHETASE"/>
    <property type="match status" value="1"/>
</dbReference>
<dbReference type="InterPro" id="IPR014729">
    <property type="entry name" value="Rossmann-like_a/b/a_fold"/>
</dbReference>
<organism evidence="12 13">
    <name type="scientific">Metamycoplasma arthritidis (strain 158L3-1)</name>
    <name type="common">Mycoplasma arthritidis</name>
    <dbReference type="NCBI Taxonomy" id="243272"/>
    <lineage>
        <taxon>Bacteria</taxon>
        <taxon>Bacillati</taxon>
        <taxon>Mycoplasmatota</taxon>
        <taxon>Mycoplasmoidales</taxon>
        <taxon>Metamycoplasmataceae</taxon>
        <taxon>Metamycoplasma</taxon>
    </lineage>
</organism>
<comment type="similarity">
    <text evidence="10">Belongs to the class-I aminoacyl-tRNA synthetase family.</text>
</comment>
<dbReference type="GO" id="GO:0004817">
    <property type="term" value="F:cysteine-tRNA ligase activity"/>
    <property type="evidence" value="ECO:0007669"/>
    <property type="project" value="UniProtKB-UniRule"/>
</dbReference>
<dbReference type="SUPFAM" id="SSF52374">
    <property type="entry name" value="Nucleotidylyl transferase"/>
    <property type="match status" value="1"/>
</dbReference>
<comment type="catalytic activity">
    <reaction evidence="9 10">
        <text>tRNA(Cys) + L-cysteine + ATP = L-cysteinyl-tRNA(Cys) + AMP + diphosphate</text>
        <dbReference type="Rhea" id="RHEA:17773"/>
        <dbReference type="Rhea" id="RHEA-COMP:9661"/>
        <dbReference type="Rhea" id="RHEA-COMP:9679"/>
        <dbReference type="ChEBI" id="CHEBI:30616"/>
        <dbReference type="ChEBI" id="CHEBI:33019"/>
        <dbReference type="ChEBI" id="CHEBI:35235"/>
        <dbReference type="ChEBI" id="CHEBI:78442"/>
        <dbReference type="ChEBI" id="CHEBI:78517"/>
        <dbReference type="ChEBI" id="CHEBI:456215"/>
        <dbReference type="EC" id="6.1.1.16"/>
    </reaction>
</comment>
<keyword evidence="5 10" id="KW-0862">Zinc</keyword>
<dbReference type="KEGG" id="mat:MARTH_orf132"/>
<dbReference type="PANTHER" id="PTHR10890:SF3">
    <property type="entry name" value="CYSTEINE--TRNA LIGASE, CYTOPLASMIC"/>
    <property type="match status" value="1"/>
</dbReference>
<dbReference type="InterPro" id="IPR032678">
    <property type="entry name" value="tRNA-synt_1_cat_dom"/>
</dbReference>
<feature type="domain" description="tRNA synthetases class I catalytic" evidence="11">
    <location>
        <begin position="5"/>
        <end position="287"/>
    </location>
</feature>
<evidence type="ECO:0000256" key="3">
    <source>
        <dbReference type="ARBA" id="ARBA00022723"/>
    </source>
</evidence>
<keyword evidence="6 10" id="KW-0067">ATP-binding</keyword>
<evidence type="ECO:0000256" key="8">
    <source>
        <dbReference type="ARBA" id="ARBA00023146"/>
    </source>
</evidence>
<evidence type="ECO:0000256" key="9">
    <source>
        <dbReference type="ARBA" id="ARBA00047398"/>
    </source>
</evidence>
<keyword evidence="8 10" id="KW-0030">Aminoacyl-tRNA synthetase</keyword>
<sequence length="401" mass="47102">MKKYYYLCGPTVYNYPHIGNMRPIVTFDLMIRAQRYLGDEIFYLHNITDIDDKIINKSLEENKSEKEITSFYEKYYLNLFTLFNLEMPTKVIRVTDSLDDMYNYIQRLIDIKAAYQVGKNVFFDIEKYQNTYGSISNQKIANLNYDEDKFQKNNPFDFALWKETSKGIKFASPFGEGRPGWHTECSCFIDKYFEGKTIDIHAGGIDLIFPHHENENIQHFALHHQPIAKNWMHFGTLNYKNQKMSKSIGNLIYPHDFLEKYEADTYKLLMLTTNYAKPINLTDEMLVLNQNQINKFKVIASKCLLEKMHDSIDQEKVNHIIALIASLNFAKANEELIKLTKSKEKYTTFIAIMKILGFNFASKTITKEDEELYQQWKNEVANKNFEQADTLRAKLIKKGLI</sequence>
<dbReference type="Pfam" id="PF01406">
    <property type="entry name" value="tRNA-synt_1e"/>
    <property type="match status" value="1"/>
</dbReference>
<dbReference type="GO" id="GO:0008270">
    <property type="term" value="F:zinc ion binding"/>
    <property type="evidence" value="ECO:0007669"/>
    <property type="project" value="UniProtKB-UniRule"/>
</dbReference>
<accession>B3PM17</accession>
<feature type="binding site" evidence="10">
    <location>
        <position position="185"/>
    </location>
    <ligand>
        <name>Zn(2+)</name>
        <dbReference type="ChEBI" id="CHEBI:29105"/>
    </ligand>
</feature>
<dbReference type="Gene3D" id="3.40.50.620">
    <property type="entry name" value="HUPs"/>
    <property type="match status" value="1"/>
</dbReference>
<dbReference type="PRINTS" id="PR00983">
    <property type="entry name" value="TRNASYNTHCYS"/>
</dbReference>
<name>B3PM17_META1</name>
<dbReference type="GO" id="GO:0005524">
    <property type="term" value="F:ATP binding"/>
    <property type="evidence" value="ECO:0007669"/>
    <property type="project" value="UniProtKB-UniRule"/>
</dbReference>
<keyword evidence="7 10" id="KW-0648">Protein biosynthesis</keyword>
<comment type="cofactor">
    <cofactor evidence="10">
        <name>Zn(2+)</name>
        <dbReference type="ChEBI" id="CHEBI:29105"/>
    </cofactor>
    <text evidence="10">Binds 1 zinc ion per subunit.</text>
</comment>
<comment type="subcellular location">
    <subcellularLocation>
        <location evidence="10">Cytoplasm</location>
    </subcellularLocation>
</comment>
<dbReference type="InterPro" id="IPR009080">
    <property type="entry name" value="tRNAsynth_Ia_anticodon-bd"/>
</dbReference>
<dbReference type="Proteomes" id="UP000008812">
    <property type="component" value="Chromosome"/>
</dbReference>
<dbReference type="STRING" id="243272.MARTH_orf132"/>
<dbReference type="EC" id="6.1.1.16" evidence="10"/>
<keyword evidence="3 10" id="KW-0479">Metal-binding</keyword>
<keyword evidence="10" id="KW-0963">Cytoplasm</keyword>
<feature type="binding site" evidence="10">
    <location>
        <position position="8"/>
    </location>
    <ligand>
        <name>Zn(2+)</name>
        <dbReference type="ChEBI" id="CHEBI:29105"/>
    </ligand>
</feature>
<evidence type="ECO:0000313" key="12">
    <source>
        <dbReference type="EMBL" id="ACF07069.1"/>
    </source>
</evidence>
<comment type="subunit">
    <text evidence="1 10">Monomer.</text>
</comment>
<keyword evidence="2 10" id="KW-0436">Ligase</keyword>
<feature type="short sequence motif" description="'HIGH' region" evidence="10">
    <location>
        <begin position="10"/>
        <end position="20"/>
    </location>
</feature>
<evidence type="ECO:0000256" key="5">
    <source>
        <dbReference type="ARBA" id="ARBA00022833"/>
    </source>
</evidence>
<evidence type="ECO:0000313" key="13">
    <source>
        <dbReference type="Proteomes" id="UP000008812"/>
    </source>
</evidence>
<dbReference type="RefSeq" id="WP_012498026.1">
    <property type="nucleotide sequence ID" value="NC_011025.1"/>
</dbReference>
<evidence type="ECO:0000256" key="10">
    <source>
        <dbReference type="HAMAP-Rule" id="MF_00041"/>
    </source>
</evidence>
<dbReference type="InterPro" id="IPR024909">
    <property type="entry name" value="Cys-tRNA/MSH_ligase"/>
</dbReference>
<dbReference type="GO" id="GO:0006423">
    <property type="term" value="P:cysteinyl-tRNA aminoacylation"/>
    <property type="evidence" value="ECO:0007669"/>
    <property type="project" value="UniProtKB-UniRule"/>
</dbReference>
<feature type="short sequence motif" description="'KMSKS' region" evidence="10">
    <location>
        <begin position="243"/>
        <end position="247"/>
    </location>
</feature>
<feature type="binding site" evidence="10">
    <location>
        <position position="215"/>
    </location>
    <ligand>
        <name>Zn(2+)</name>
        <dbReference type="ChEBI" id="CHEBI:29105"/>
    </ligand>
</feature>
<evidence type="ECO:0000259" key="11">
    <source>
        <dbReference type="Pfam" id="PF01406"/>
    </source>
</evidence>
<feature type="binding site" evidence="10">
    <location>
        <position position="211"/>
    </location>
    <ligand>
        <name>Zn(2+)</name>
        <dbReference type="ChEBI" id="CHEBI:29105"/>
    </ligand>
</feature>
<feature type="binding site" evidence="10">
    <location>
        <position position="246"/>
    </location>
    <ligand>
        <name>ATP</name>
        <dbReference type="ChEBI" id="CHEBI:30616"/>
    </ligand>
</feature>
<evidence type="ECO:0000256" key="1">
    <source>
        <dbReference type="ARBA" id="ARBA00011245"/>
    </source>
</evidence>
<proteinExistence type="inferred from homology"/>
<dbReference type="AlphaFoldDB" id="B3PM17"/>
<dbReference type="HOGENOM" id="CLU_013528_0_0_14"/>
<reference evidence="12 13" key="1">
    <citation type="journal article" date="2008" name="Infect. Immun.">
        <title>Genome of Mycoplasma arthritidis.</title>
        <authorList>
            <person name="Dybvig K."/>
            <person name="Zuhua C."/>
            <person name="Lao P."/>
            <person name="Jordan D.S."/>
            <person name="French C.T."/>
            <person name="Tu A.H."/>
            <person name="Loraine A.E."/>
        </authorList>
    </citation>
    <scope>NUCLEOTIDE SEQUENCE [LARGE SCALE GENOMIC DNA]</scope>
    <source>
        <strain evidence="12 13">158L3-1</strain>
    </source>
</reference>
<evidence type="ECO:0000256" key="6">
    <source>
        <dbReference type="ARBA" id="ARBA00022840"/>
    </source>
</evidence>
<evidence type="ECO:0000256" key="2">
    <source>
        <dbReference type="ARBA" id="ARBA00022598"/>
    </source>
</evidence>
<dbReference type="GO" id="GO:0005829">
    <property type="term" value="C:cytosol"/>
    <property type="evidence" value="ECO:0007669"/>
    <property type="project" value="TreeGrafter"/>
</dbReference>
<dbReference type="InterPro" id="IPR015803">
    <property type="entry name" value="Cys-tRNA-ligase"/>
</dbReference>
<keyword evidence="4 10" id="KW-0547">Nucleotide-binding</keyword>
<dbReference type="eggNOG" id="COG0215">
    <property type="taxonomic scope" value="Bacteria"/>
</dbReference>
<dbReference type="SUPFAM" id="SSF47323">
    <property type="entry name" value="Anticodon-binding domain of a subclass of class I aminoacyl-tRNA synthetases"/>
    <property type="match status" value="1"/>
</dbReference>
<dbReference type="HAMAP" id="MF_00041">
    <property type="entry name" value="Cys_tRNA_synth"/>
    <property type="match status" value="1"/>
</dbReference>
<evidence type="ECO:0000256" key="4">
    <source>
        <dbReference type="ARBA" id="ARBA00022741"/>
    </source>
</evidence>
<dbReference type="EMBL" id="CP001047">
    <property type="protein sequence ID" value="ACF07069.1"/>
    <property type="molecule type" value="Genomic_DNA"/>
</dbReference>